<dbReference type="RefSeq" id="WP_207852593.1">
    <property type="nucleotide sequence ID" value="NZ_JAFVMG010000001.1"/>
</dbReference>
<feature type="region of interest" description="Disordered" evidence="1">
    <location>
        <begin position="31"/>
        <end position="52"/>
    </location>
</feature>
<evidence type="ECO:0000313" key="3">
    <source>
        <dbReference type="EMBL" id="MBO1327485.1"/>
    </source>
</evidence>
<accession>A0ABS3LIR4</accession>
<keyword evidence="4" id="KW-1185">Reference proteome</keyword>
<protein>
    <submittedName>
        <fullName evidence="3">Uncharacterized protein</fullName>
    </submittedName>
</protein>
<reference evidence="3 4" key="1">
    <citation type="submission" date="2021-03" db="EMBL/GenBank/DDBJ databases">
        <title>The complete genome sequence of Acetobacter suratthaniensis TBRC 1719.</title>
        <authorList>
            <person name="Charoenyingcharoen P."/>
            <person name="Yukphan P."/>
        </authorList>
    </citation>
    <scope>NUCLEOTIDE SEQUENCE [LARGE SCALE GENOMIC DNA]</scope>
    <source>
        <strain evidence="3 4">TBRC 1719</strain>
    </source>
</reference>
<dbReference type="Proteomes" id="UP000664399">
    <property type="component" value="Unassembled WGS sequence"/>
</dbReference>
<sequence length="112" mass="11671">MRAISIAPMALFALLVCAATAHADPASAPVAEIPLPTQPVSPCDRTERTDSKTDALNCQSLDRIQARLAAIAQARLPQGSVIAAGTGMTAPESITTPQLPKSGAWYTSSDQR</sequence>
<proteinExistence type="predicted"/>
<evidence type="ECO:0000256" key="1">
    <source>
        <dbReference type="SAM" id="MobiDB-lite"/>
    </source>
</evidence>
<evidence type="ECO:0000313" key="4">
    <source>
        <dbReference type="Proteomes" id="UP000664399"/>
    </source>
</evidence>
<feature type="compositionally biased region" description="Polar residues" evidence="1">
    <location>
        <begin position="92"/>
        <end position="112"/>
    </location>
</feature>
<keyword evidence="2" id="KW-0732">Signal</keyword>
<name>A0ABS3LIR4_9PROT</name>
<organism evidence="3 4">
    <name type="scientific">Acetobacter suratthaniensis</name>
    <dbReference type="NCBI Taxonomy" id="1502841"/>
    <lineage>
        <taxon>Bacteria</taxon>
        <taxon>Pseudomonadati</taxon>
        <taxon>Pseudomonadota</taxon>
        <taxon>Alphaproteobacteria</taxon>
        <taxon>Acetobacterales</taxon>
        <taxon>Acetobacteraceae</taxon>
        <taxon>Acetobacter</taxon>
    </lineage>
</organism>
<feature type="region of interest" description="Disordered" evidence="1">
    <location>
        <begin position="90"/>
        <end position="112"/>
    </location>
</feature>
<comment type="caution">
    <text evidence="3">The sequence shown here is derived from an EMBL/GenBank/DDBJ whole genome shotgun (WGS) entry which is preliminary data.</text>
</comment>
<evidence type="ECO:0000256" key="2">
    <source>
        <dbReference type="SAM" id="SignalP"/>
    </source>
</evidence>
<gene>
    <name evidence="3" type="ORF">J2D75_03205</name>
</gene>
<feature type="signal peptide" evidence="2">
    <location>
        <begin position="1"/>
        <end position="23"/>
    </location>
</feature>
<feature type="chain" id="PRO_5047526356" evidence="2">
    <location>
        <begin position="24"/>
        <end position="112"/>
    </location>
</feature>
<dbReference type="EMBL" id="JAFVMG010000001">
    <property type="protein sequence ID" value="MBO1327485.1"/>
    <property type="molecule type" value="Genomic_DNA"/>
</dbReference>